<protein>
    <submittedName>
        <fullName evidence="1">Uncharacterized protein</fullName>
    </submittedName>
</protein>
<organism evidence="1 2">
    <name type="scientific">Tetradesmus obliquus</name>
    <name type="common">Green alga</name>
    <name type="synonym">Acutodesmus obliquus</name>
    <dbReference type="NCBI Taxonomy" id="3088"/>
    <lineage>
        <taxon>Eukaryota</taxon>
        <taxon>Viridiplantae</taxon>
        <taxon>Chlorophyta</taxon>
        <taxon>core chlorophytes</taxon>
        <taxon>Chlorophyceae</taxon>
        <taxon>CS clade</taxon>
        <taxon>Sphaeropleales</taxon>
        <taxon>Scenedesmaceae</taxon>
        <taxon>Tetradesmus</taxon>
    </lineage>
</organism>
<dbReference type="AlphaFoldDB" id="A0A383VX03"/>
<dbReference type="Proteomes" id="UP000256970">
    <property type="component" value="Unassembled WGS sequence"/>
</dbReference>
<proteinExistence type="predicted"/>
<name>A0A383VX03_TETOB</name>
<reference evidence="1 2" key="1">
    <citation type="submission" date="2016-10" db="EMBL/GenBank/DDBJ databases">
        <authorList>
            <person name="Cai Z."/>
        </authorList>
    </citation>
    <scope>NUCLEOTIDE SEQUENCE [LARGE SCALE GENOMIC DNA]</scope>
</reference>
<sequence length="265" mass="27853">MINQCSQQLLAIPGVPLAAAKALVQRGLRVQITAQELVAAAYACSDSFRVWVEAFSAAAVPLEEWAADLPAELRLVCCYDGVGKYVNEHLLMDLTPARAADALAVALNVLAVTFKKAERNQGLPAAAQLPTAAVVELAQQAVRVPGPHRGPHAVHLAVPFLRLLAFKQLTAEQVGELLSLLRGPAAAAEIFQLRFMPGLNVAAADWYGGQVPRRVKRSVMAWLASQPGAAAAAARLGLTADDVRDPEAAALLFGSQQAAAAADGM</sequence>
<accession>A0A383VX03</accession>
<gene>
    <name evidence="1" type="ORF">BQ4739_LOCUS9256</name>
</gene>
<dbReference type="EMBL" id="FNXT01000890">
    <property type="protein sequence ID" value="SZX68946.1"/>
    <property type="molecule type" value="Genomic_DNA"/>
</dbReference>
<evidence type="ECO:0000313" key="1">
    <source>
        <dbReference type="EMBL" id="SZX68946.1"/>
    </source>
</evidence>
<evidence type="ECO:0000313" key="2">
    <source>
        <dbReference type="Proteomes" id="UP000256970"/>
    </source>
</evidence>
<keyword evidence="2" id="KW-1185">Reference proteome</keyword>